<name>A0ABW1UI82_9LACO</name>
<protein>
    <recommendedName>
        <fullName evidence="4">Extracellular protein</fullName>
    </recommendedName>
</protein>
<accession>A0ABW1UI82</accession>
<comment type="caution">
    <text evidence="2">The sequence shown here is derived from an EMBL/GenBank/DDBJ whole genome shotgun (WGS) entry which is preliminary data.</text>
</comment>
<keyword evidence="3" id="KW-1185">Reference proteome</keyword>
<dbReference type="EMBL" id="JBHSSB010000015">
    <property type="protein sequence ID" value="MFC6294931.1"/>
    <property type="molecule type" value="Genomic_DNA"/>
</dbReference>
<reference evidence="3" key="1">
    <citation type="journal article" date="2019" name="Int. J. Syst. Evol. Microbiol.">
        <title>The Global Catalogue of Microorganisms (GCM) 10K type strain sequencing project: providing services to taxonomists for standard genome sequencing and annotation.</title>
        <authorList>
            <consortium name="The Broad Institute Genomics Platform"/>
            <consortium name="The Broad Institute Genome Sequencing Center for Infectious Disease"/>
            <person name="Wu L."/>
            <person name="Ma J."/>
        </authorList>
    </citation>
    <scope>NUCLEOTIDE SEQUENCE [LARGE SCALE GENOMIC DNA]</scope>
    <source>
        <strain evidence="3">CCM 8934</strain>
    </source>
</reference>
<sequence length="196" mass="20408">MKKLMISTSVLVGVAVLGGGYLLWPNGSQSATPVATTTTSSAVTKKVTSPAAKAASTKTSSKQSANDSSKSTSSSQTTPTETSQSSSAKTKPTTTATSTSATGTVATDNLSADQINDWVWQQLAAEYQGTKTTKADFGFNQTKKADGLVYIEVRETGNNQVSHLAGIFRVNANGQLEKQDTAKGADAWDVVAQAYK</sequence>
<evidence type="ECO:0000313" key="2">
    <source>
        <dbReference type="EMBL" id="MFC6294931.1"/>
    </source>
</evidence>
<organism evidence="2 3">
    <name type="scientific">Lactiplantibacillus daoliensis</name>
    <dbReference type="NCBI Taxonomy" id="2559916"/>
    <lineage>
        <taxon>Bacteria</taxon>
        <taxon>Bacillati</taxon>
        <taxon>Bacillota</taxon>
        <taxon>Bacilli</taxon>
        <taxon>Lactobacillales</taxon>
        <taxon>Lactobacillaceae</taxon>
        <taxon>Lactiplantibacillus</taxon>
    </lineage>
</organism>
<evidence type="ECO:0008006" key="4">
    <source>
        <dbReference type="Google" id="ProtNLM"/>
    </source>
</evidence>
<feature type="region of interest" description="Disordered" evidence="1">
    <location>
        <begin position="27"/>
        <end position="102"/>
    </location>
</feature>
<dbReference type="RefSeq" id="WP_137606660.1">
    <property type="nucleotide sequence ID" value="NZ_BJDH01000002.1"/>
</dbReference>
<proteinExistence type="predicted"/>
<dbReference type="Proteomes" id="UP001596227">
    <property type="component" value="Unassembled WGS sequence"/>
</dbReference>
<evidence type="ECO:0000256" key="1">
    <source>
        <dbReference type="SAM" id="MobiDB-lite"/>
    </source>
</evidence>
<feature type="compositionally biased region" description="Low complexity" evidence="1">
    <location>
        <begin position="30"/>
        <end position="102"/>
    </location>
</feature>
<evidence type="ECO:0000313" key="3">
    <source>
        <dbReference type="Proteomes" id="UP001596227"/>
    </source>
</evidence>
<gene>
    <name evidence="2" type="ORF">ACFQH1_06925</name>
</gene>